<feature type="transmembrane region" description="Helical" evidence="3">
    <location>
        <begin position="97"/>
        <end position="117"/>
    </location>
</feature>
<evidence type="ECO:0000256" key="3">
    <source>
        <dbReference type="SAM" id="Phobius"/>
    </source>
</evidence>
<dbReference type="GeneID" id="17250383"/>
<evidence type="ECO:0000256" key="1">
    <source>
        <dbReference type="ARBA" id="ARBA00010199"/>
    </source>
</evidence>
<dbReference type="InterPro" id="IPR050222">
    <property type="entry name" value="MATE_MdtK"/>
</dbReference>
<feature type="transmembrane region" description="Helical" evidence="3">
    <location>
        <begin position="400"/>
        <end position="422"/>
    </location>
</feature>
<dbReference type="PANTHER" id="PTHR43298">
    <property type="entry name" value="MULTIDRUG RESISTANCE PROTEIN NORM-RELATED"/>
    <property type="match status" value="1"/>
</dbReference>
<feature type="transmembrane region" description="Helical" evidence="3">
    <location>
        <begin position="151"/>
        <end position="183"/>
    </location>
</feature>
<accession>A0A0D3HYX9</accession>
<dbReference type="GO" id="GO:0005886">
    <property type="term" value="C:plasma membrane"/>
    <property type="evidence" value="ECO:0007669"/>
    <property type="project" value="TreeGrafter"/>
</dbReference>
<keyword evidence="3" id="KW-1133">Transmembrane helix</keyword>
<dbReference type="KEGG" id="ehx:EMIHUDRAFT_107828"/>
<feature type="transmembrane region" description="Helical" evidence="3">
    <location>
        <begin position="203"/>
        <end position="224"/>
    </location>
</feature>
<dbReference type="Proteomes" id="UP000013827">
    <property type="component" value="Unassembled WGS sequence"/>
</dbReference>
<dbReference type="GO" id="GO:0042910">
    <property type="term" value="F:xenobiotic transmembrane transporter activity"/>
    <property type="evidence" value="ECO:0007669"/>
    <property type="project" value="InterPro"/>
</dbReference>
<name>A0A0D3HYX9_EMIH1</name>
<evidence type="ECO:0000313" key="5">
    <source>
        <dbReference type="Proteomes" id="UP000013827"/>
    </source>
</evidence>
<reference evidence="4" key="2">
    <citation type="submission" date="2024-10" db="UniProtKB">
        <authorList>
            <consortium name="EnsemblProtists"/>
        </authorList>
    </citation>
    <scope>IDENTIFICATION</scope>
</reference>
<organism evidence="4 5">
    <name type="scientific">Emiliania huxleyi (strain CCMP1516)</name>
    <dbReference type="NCBI Taxonomy" id="280463"/>
    <lineage>
        <taxon>Eukaryota</taxon>
        <taxon>Haptista</taxon>
        <taxon>Haptophyta</taxon>
        <taxon>Prymnesiophyceae</taxon>
        <taxon>Isochrysidales</taxon>
        <taxon>Noelaerhabdaceae</taxon>
        <taxon>Emiliania</taxon>
    </lineage>
</organism>
<dbReference type="RefSeq" id="XP_005756643.1">
    <property type="nucleotide sequence ID" value="XM_005756586.1"/>
</dbReference>
<sequence>MKQPLLDAEKEGSLGAEFLDMAGTAVQLSSTKIVRILLTTIDAAFLGHLGTKQLAAVALSAQLQGVPSAAIQFTIQAVTTLASQARGAGNRPLVGEWLQTALIVAVVGSIPTMLLFYNVHRVVAITMADKEVVEYARLFSEMMAWSLLPQYLYVALTSWFATIGVMMPATFATCVTVVANALFNWFFIYGYGSFEGLGFVGSPLATVASSYLQLLVFCGYAVVIKGYHKEYWAGWSRKAASSSRIVTFLELGLPTAMSALVDWAAGALAGSFAGLAGVTVAAAQNVLTGLFALSYSTVSGFSTATQIRLARYLGEGKPQAAKRILAIGSATMLIGAVLLCAVIAVYHDSVWKIWTSDPELVVLCDKALFAFMASVVMCYVRFMLTVVSVSLGPKEARVNLIANTVASWGIYIPLAYLMPISWGWGLSGFWWSDFYGEVFKVACLGWCVMNVDWEQAARDAQAKAAVSRGASRTEYSTLSDIGARAMPSLRASKVA</sequence>
<keyword evidence="2" id="KW-0813">Transport</keyword>
<dbReference type="PANTHER" id="PTHR43298:SF2">
    <property type="entry name" value="FMN_FAD EXPORTER YEEO-RELATED"/>
    <property type="match status" value="1"/>
</dbReference>
<dbReference type="NCBIfam" id="TIGR00797">
    <property type="entry name" value="matE"/>
    <property type="match status" value="1"/>
</dbReference>
<evidence type="ECO:0000256" key="2">
    <source>
        <dbReference type="ARBA" id="ARBA00022448"/>
    </source>
</evidence>
<proteinExistence type="inferred from homology"/>
<feature type="transmembrane region" description="Helical" evidence="3">
    <location>
        <begin position="286"/>
        <end position="304"/>
    </location>
</feature>
<keyword evidence="3" id="KW-0812">Transmembrane</keyword>
<dbReference type="OMA" id="WAFPIAE"/>
<dbReference type="EnsemblProtists" id="EOD04214">
    <property type="protein sequence ID" value="EOD04214"/>
    <property type="gene ID" value="EMIHUDRAFT_107828"/>
</dbReference>
<feature type="transmembrane region" description="Helical" evidence="3">
    <location>
        <begin position="367"/>
        <end position="388"/>
    </location>
</feature>
<dbReference type="GO" id="GO:0015297">
    <property type="term" value="F:antiporter activity"/>
    <property type="evidence" value="ECO:0007669"/>
    <property type="project" value="InterPro"/>
</dbReference>
<dbReference type="Pfam" id="PF01554">
    <property type="entry name" value="MatE"/>
    <property type="match status" value="2"/>
</dbReference>
<dbReference type="PaxDb" id="2903-EOD04214"/>
<dbReference type="STRING" id="2903.R1D657"/>
<dbReference type="eggNOG" id="KOG1347">
    <property type="taxonomic scope" value="Eukaryota"/>
</dbReference>
<dbReference type="HOGENOM" id="CLU_012893_1_4_1"/>
<feature type="transmembrane region" description="Helical" evidence="3">
    <location>
        <begin position="245"/>
        <end position="266"/>
    </location>
</feature>
<keyword evidence="5" id="KW-1185">Reference proteome</keyword>
<feature type="transmembrane region" description="Helical" evidence="3">
    <location>
        <begin position="324"/>
        <end position="347"/>
    </location>
</feature>
<protein>
    <submittedName>
        <fullName evidence="4">Uncharacterized protein</fullName>
    </submittedName>
</protein>
<dbReference type="InterPro" id="IPR002528">
    <property type="entry name" value="MATE_fam"/>
</dbReference>
<dbReference type="AlphaFoldDB" id="A0A0D3HYX9"/>
<evidence type="ECO:0000313" key="4">
    <source>
        <dbReference type="EnsemblProtists" id="EOD04214"/>
    </source>
</evidence>
<comment type="similarity">
    <text evidence="1">Belongs to the multi antimicrobial extrusion (MATE) (TC 2.A.66.1) family.</text>
</comment>
<keyword evidence="3" id="KW-0472">Membrane</keyword>
<reference evidence="5" key="1">
    <citation type="journal article" date="2013" name="Nature">
        <title>Pan genome of the phytoplankton Emiliania underpins its global distribution.</title>
        <authorList>
            <person name="Read B.A."/>
            <person name="Kegel J."/>
            <person name="Klute M.J."/>
            <person name="Kuo A."/>
            <person name="Lefebvre S.C."/>
            <person name="Maumus F."/>
            <person name="Mayer C."/>
            <person name="Miller J."/>
            <person name="Monier A."/>
            <person name="Salamov A."/>
            <person name="Young J."/>
            <person name="Aguilar M."/>
            <person name="Claverie J.M."/>
            <person name="Frickenhaus S."/>
            <person name="Gonzalez K."/>
            <person name="Herman E.K."/>
            <person name="Lin Y.C."/>
            <person name="Napier J."/>
            <person name="Ogata H."/>
            <person name="Sarno A.F."/>
            <person name="Shmutz J."/>
            <person name="Schroeder D."/>
            <person name="de Vargas C."/>
            <person name="Verret F."/>
            <person name="von Dassow P."/>
            <person name="Valentin K."/>
            <person name="Van de Peer Y."/>
            <person name="Wheeler G."/>
            <person name="Dacks J.B."/>
            <person name="Delwiche C.F."/>
            <person name="Dyhrman S.T."/>
            <person name="Glockner G."/>
            <person name="John U."/>
            <person name="Richards T."/>
            <person name="Worden A.Z."/>
            <person name="Zhang X."/>
            <person name="Grigoriev I.V."/>
            <person name="Allen A.E."/>
            <person name="Bidle K."/>
            <person name="Borodovsky M."/>
            <person name="Bowler C."/>
            <person name="Brownlee C."/>
            <person name="Cock J.M."/>
            <person name="Elias M."/>
            <person name="Gladyshev V.N."/>
            <person name="Groth M."/>
            <person name="Guda C."/>
            <person name="Hadaegh A."/>
            <person name="Iglesias-Rodriguez M.D."/>
            <person name="Jenkins J."/>
            <person name="Jones B.M."/>
            <person name="Lawson T."/>
            <person name="Leese F."/>
            <person name="Lindquist E."/>
            <person name="Lobanov A."/>
            <person name="Lomsadze A."/>
            <person name="Malik S.B."/>
            <person name="Marsh M.E."/>
            <person name="Mackinder L."/>
            <person name="Mock T."/>
            <person name="Mueller-Roeber B."/>
            <person name="Pagarete A."/>
            <person name="Parker M."/>
            <person name="Probert I."/>
            <person name="Quesneville H."/>
            <person name="Raines C."/>
            <person name="Rensing S.A."/>
            <person name="Riano-Pachon D.M."/>
            <person name="Richier S."/>
            <person name="Rokitta S."/>
            <person name="Shiraiwa Y."/>
            <person name="Soanes D.M."/>
            <person name="van der Giezen M."/>
            <person name="Wahlund T.M."/>
            <person name="Williams B."/>
            <person name="Wilson W."/>
            <person name="Wolfe G."/>
            <person name="Wurch L.L."/>
        </authorList>
    </citation>
    <scope>NUCLEOTIDE SEQUENCE</scope>
</reference>